<sequence length="146" mass="16753">MAHLLKKEPGLIDGSNAMEEIEFSEMDAALLMSLLEESHCEEYYNEEQVHCLMESLEAEIRMANHGSCSIEGDVERDGCSEWAEMETVPSSPSDDMNWCVEDHFEEISMDDLVRFGNDFSLDCHEFPLENGYASLWQETYDTTTYN</sequence>
<proteinExistence type="predicted"/>
<gene>
    <name evidence="1" type="ORF">V6N12_054771</name>
</gene>
<reference evidence="1 2" key="1">
    <citation type="journal article" date="2024" name="G3 (Bethesda)">
        <title>Genome assembly of Hibiscus sabdariffa L. provides insights into metabolisms of medicinal natural products.</title>
        <authorList>
            <person name="Kim T."/>
        </authorList>
    </citation>
    <scope>NUCLEOTIDE SEQUENCE [LARGE SCALE GENOMIC DNA]</scope>
    <source>
        <strain evidence="1">TK-2024</strain>
        <tissue evidence="1">Old leaves</tissue>
    </source>
</reference>
<protein>
    <submittedName>
        <fullName evidence="1">Uncharacterized protein</fullName>
    </submittedName>
</protein>
<organism evidence="1 2">
    <name type="scientific">Hibiscus sabdariffa</name>
    <name type="common">roselle</name>
    <dbReference type="NCBI Taxonomy" id="183260"/>
    <lineage>
        <taxon>Eukaryota</taxon>
        <taxon>Viridiplantae</taxon>
        <taxon>Streptophyta</taxon>
        <taxon>Embryophyta</taxon>
        <taxon>Tracheophyta</taxon>
        <taxon>Spermatophyta</taxon>
        <taxon>Magnoliopsida</taxon>
        <taxon>eudicotyledons</taxon>
        <taxon>Gunneridae</taxon>
        <taxon>Pentapetalae</taxon>
        <taxon>rosids</taxon>
        <taxon>malvids</taxon>
        <taxon>Malvales</taxon>
        <taxon>Malvaceae</taxon>
        <taxon>Malvoideae</taxon>
        <taxon>Hibiscus</taxon>
    </lineage>
</organism>
<dbReference type="PANTHER" id="PTHR37611">
    <property type="entry name" value="VIRUS-SPECIFIC-SIGNALING-PATHWAY REGULATED PROTEIN-RELATED"/>
    <property type="match status" value="1"/>
</dbReference>
<dbReference type="EMBL" id="JBBPBM010000038">
    <property type="protein sequence ID" value="KAK8527565.1"/>
    <property type="molecule type" value="Genomic_DNA"/>
</dbReference>
<comment type="caution">
    <text evidence="1">The sequence shown here is derived from an EMBL/GenBank/DDBJ whole genome shotgun (WGS) entry which is preliminary data.</text>
</comment>
<accession>A0ABR2D1F4</accession>
<dbReference type="Proteomes" id="UP001472677">
    <property type="component" value="Unassembled WGS sequence"/>
</dbReference>
<keyword evidence="2" id="KW-1185">Reference proteome</keyword>
<evidence type="ECO:0000313" key="1">
    <source>
        <dbReference type="EMBL" id="KAK8527565.1"/>
    </source>
</evidence>
<name>A0ABR2D1F4_9ROSI</name>
<evidence type="ECO:0000313" key="2">
    <source>
        <dbReference type="Proteomes" id="UP001472677"/>
    </source>
</evidence>
<dbReference type="PANTHER" id="PTHR37611:SF2">
    <property type="entry name" value="VIRUS-SPECIFIC-SIGNALING-PATHWAY REGULATED PROTEIN-RELATED"/>
    <property type="match status" value="1"/>
</dbReference>